<comment type="pathway">
    <text evidence="1 5 6">Protein modification; protein lipoylation via endogenous pathway; protein N(6)-(lipoyl)lysine from octanoyl-[acyl-carrier-protein]: step 1/2.</text>
</comment>
<comment type="function">
    <text evidence="4 5 6">Catalyzes the transfer of endogenously produced octanoic acid from octanoyl-acyl-carrier-protein onto the lipoyl domains of lipoate-dependent enzymes. Lipoyl-ACP can also act as a substrate although octanoyl-ACP is likely to be the physiological substrate.</text>
</comment>
<dbReference type="NCBIfam" id="NF010922">
    <property type="entry name" value="PRK14342.1"/>
    <property type="match status" value="1"/>
</dbReference>
<keyword evidence="9" id="KW-1185">Reference proteome</keyword>
<evidence type="ECO:0000256" key="4">
    <source>
        <dbReference type="ARBA" id="ARBA00024732"/>
    </source>
</evidence>
<dbReference type="CDD" id="cd16444">
    <property type="entry name" value="LipB"/>
    <property type="match status" value="1"/>
</dbReference>
<name>A0ABX7WLI1_9GAMM</name>
<keyword evidence="2 5" id="KW-0808">Transferase</keyword>
<comment type="catalytic activity">
    <reaction evidence="5 6">
        <text>octanoyl-[ACP] + L-lysyl-[protein] = N(6)-octanoyl-L-lysyl-[protein] + holo-[ACP] + H(+)</text>
        <dbReference type="Rhea" id="RHEA:17665"/>
        <dbReference type="Rhea" id="RHEA-COMP:9636"/>
        <dbReference type="Rhea" id="RHEA-COMP:9685"/>
        <dbReference type="Rhea" id="RHEA-COMP:9752"/>
        <dbReference type="Rhea" id="RHEA-COMP:9928"/>
        <dbReference type="ChEBI" id="CHEBI:15378"/>
        <dbReference type="ChEBI" id="CHEBI:29969"/>
        <dbReference type="ChEBI" id="CHEBI:64479"/>
        <dbReference type="ChEBI" id="CHEBI:78463"/>
        <dbReference type="ChEBI" id="CHEBI:78809"/>
        <dbReference type="EC" id="2.3.1.181"/>
    </reaction>
</comment>
<dbReference type="PROSITE" id="PS51733">
    <property type="entry name" value="BPL_LPL_CATALYTIC"/>
    <property type="match status" value="1"/>
</dbReference>
<evidence type="ECO:0000256" key="6">
    <source>
        <dbReference type="PIRNR" id="PIRNR016262"/>
    </source>
</evidence>
<dbReference type="PANTHER" id="PTHR10993:SF7">
    <property type="entry name" value="LIPOYLTRANSFERASE 2, MITOCHONDRIAL-RELATED"/>
    <property type="match status" value="1"/>
</dbReference>
<dbReference type="SUPFAM" id="SSF55681">
    <property type="entry name" value="Class II aaRS and biotin synthetases"/>
    <property type="match status" value="1"/>
</dbReference>
<protein>
    <recommendedName>
        <fullName evidence="5 6">Octanoyltransferase</fullName>
        <ecNumber evidence="5 6">2.3.1.181</ecNumber>
    </recommendedName>
    <alternativeName>
        <fullName evidence="5">Lipoate-protein ligase B</fullName>
    </alternativeName>
    <alternativeName>
        <fullName evidence="5">Lipoyl/octanoyl transferase</fullName>
    </alternativeName>
    <alternativeName>
        <fullName evidence="5">Octanoyl-[acyl-carrier-protein]-protein N-octanoyltransferase</fullName>
    </alternativeName>
</protein>
<feature type="binding site" evidence="5">
    <location>
        <begin position="151"/>
        <end position="153"/>
    </location>
    <ligand>
        <name>substrate</name>
    </ligand>
</feature>
<feature type="binding site" evidence="5">
    <location>
        <begin position="138"/>
        <end position="140"/>
    </location>
    <ligand>
        <name>substrate</name>
    </ligand>
</feature>
<proteinExistence type="inferred from homology"/>
<evidence type="ECO:0000313" key="9">
    <source>
        <dbReference type="Proteomes" id="UP000671845"/>
    </source>
</evidence>
<evidence type="ECO:0000256" key="2">
    <source>
        <dbReference type="ARBA" id="ARBA00022679"/>
    </source>
</evidence>
<gene>
    <name evidence="5 8" type="primary">lipB</name>
    <name evidence="8" type="ORF">HNO53_13450</name>
</gene>
<comment type="miscellaneous">
    <text evidence="5">In the reaction, the free carboxyl group of octanoic acid is attached via an amide linkage to the epsilon-amino group of a specific lysine residue of lipoyl domains of lipoate-dependent enzymes.</text>
</comment>
<dbReference type="InterPro" id="IPR004143">
    <property type="entry name" value="BPL_LPL_catalytic"/>
</dbReference>
<dbReference type="EMBL" id="CP053383">
    <property type="protein sequence ID" value="QTP61270.1"/>
    <property type="molecule type" value="Genomic_DNA"/>
</dbReference>
<evidence type="ECO:0000256" key="3">
    <source>
        <dbReference type="ARBA" id="ARBA00023315"/>
    </source>
</evidence>
<dbReference type="InterPro" id="IPR045864">
    <property type="entry name" value="aa-tRNA-synth_II/BPL/LPL"/>
</dbReference>
<dbReference type="GO" id="GO:0033819">
    <property type="term" value="F:lipoyl(octanoyl) transferase activity"/>
    <property type="evidence" value="ECO:0007669"/>
    <property type="project" value="UniProtKB-EC"/>
</dbReference>
<dbReference type="PIRSF" id="PIRSF016262">
    <property type="entry name" value="LPLase"/>
    <property type="match status" value="1"/>
</dbReference>
<dbReference type="NCBIfam" id="TIGR00214">
    <property type="entry name" value="lipB"/>
    <property type="match status" value="1"/>
</dbReference>
<dbReference type="PROSITE" id="PS01313">
    <property type="entry name" value="LIPB"/>
    <property type="match status" value="1"/>
</dbReference>
<feature type="binding site" evidence="5">
    <location>
        <begin position="71"/>
        <end position="78"/>
    </location>
    <ligand>
        <name>substrate</name>
    </ligand>
</feature>
<dbReference type="HAMAP" id="MF_00013">
    <property type="entry name" value="LipB"/>
    <property type="match status" value="1"/>
</dbReference>
<feature type="site" description="Lowers pKa of active site Cys" evidence="5">
    <location>
        <position position="135"/>
    </location>
</feature>
<reference evidence="8 9" key="1">
    <citation type="journal article" date="2021" name="Front. Microbiol.">
        <title>Aerobic Denitrification and Heterotrophic Sulfur Oxidation in the Genus Halomonas Revealed by Six Novel Species Characterizations and Genome-Based Analysis.</title>
        <authorList>
            <person name="Wang L."/>
            <person name="Shao Z."/>
        </authorList>
    </citation>
    <scope>NUCLEOTIDE SEQUENCE [LARGE SCALE GENOMIC DNA]</scope>
    <source>
        <strain evidence="8 9">MCCC 1A13718</strain>
    </source>
</reference>
<accession>A0ABX7WLI1</accession>
<comment type="similarity">
    <text evidence="5 6">Belongs to the LipB family.</text>
</comment>
<dbReference type="Pfam" id="PF21948">
    <property type="entry name" value="LplA-B_cat"/>
    <property type="match status" value="1"/>
</dbReference>
<dbReference type="PANTHER" id="PTHR10993">
    <property type="entry name" value="OCTANOYLTRANSFERASE"/>
    <property type="match status" value="1"/>
</dbReference>
<feature type="domain" description="BPL/LPL catalytic" evidence="7">
    <location>
        <begin position="32"/>
        <end position="208"/>
    </location>
</feature>
<evidence type="ECO:0000313" key="8">
    <source>
        <dbReference type="EMBL" id="QTP61270.1"/>
    </source>
</evidence>
<evidence type="ECO:0000256" key="5">
    <source>
        <dbReference type="HAMAP-Rule" id="MF_00013"/>
    </source>
</evidence>
<dbReference type="Gene3D" id="3.30.930.10">
    <property type="entry name" value="Bira Bifunctional Protein, Domain 2"/>
    <property type="match status" value="1"/>
</dbReference>
<dbReference type="EC" id="2.3.1.181" evidence="5 6"/>
<keyword evidence="3 5" id="KW-0012">Acyltransferase</keyword>
<organism evidence="8 9">
    <name type="scientific">Halomonas sulfidivorans</name>
    <dbReference type="NCBI Taxonomy" id="2733488"/>
    <lineage>
        <taxon>Bacteria</taxon>
        <taxon>Pseudomonadati</taxon>
        <taxon>Pseudomonadota</taxon>
        <taxon>Gammaproteobacteria</taxon>
        <taxon>Oceanospirillales</taxon>
        <taxon>Halomonadaceae</taxon>
        <taxon>Halomonas</taxon>
    </lineage>
</organism>
<dbReference type="InterPro" id="IPR000544">
    <property type="entry name" value="Octanoyltransferase"/>
</dbReference>
<dbReference type="Proteomes" id="UP000671845">
    <property type="component" value="Chromosome"/>
</dbReference>
<dbReference type="InterPro" id="IPR020605">
    <property type="entry name" value="Octanoyltransferase_CS"/>
</dbReference>
<evidence type="ECO:0000259" key="7">
    <source>
        <dbReference type="PROSITE" id="PS51733"/>
    </source>
</evidence>
<feature type="active site" description="Acyl-thioester intermediate" evidence="5">
    <location>
        <position position="169"/>
    </location>
</feature>
<keyword evidence="5" id="KW-0963">Cytoplasm</keyword>
<sequence>MGGAPIALLRLGRRPYLPVWRAMRELTDGRSETTPDQFWLVEHEPVFTQGQAGKPEHLLMPGDIPVVQTDRGGQVTYHGPGQVVLYPLLDVRRTRLGVRDLVSAIEGAVIALLAEQGVEAHARPDAPGVYVGEAKIASLGLRIRRGASYHGVALNVDADLGPFQRINPCGYAGMAMTRLSDLVARPLSVEQAGTRLAECLALQLGRELTSTGAAWPVSLTADAADVK</sequence>
<comment type="subcellular location">
    <subcellularLocation>
        <location evidence="5">Cytoplasm</location>
    </subcellularLocation>
</comment>
<evidence type="ECO:0000256" key="1">
    <source>
        <dbReference type="ARBA" id="ARBA00004821"/>
    </source>
</evidence>